<comment type="caution">
    <text evidence="1">The sequence shown here is derived from an EMBL/GenBank/DDBJ whole genome shotgun (WGS) entry which is preliminary data.</text>
</comment>
<accession>A0A2P5C8Q6</accession>
<protein>
    <submittedName>
        <fullName evidence="1">Glutathione S-transferase, C-terminal-like</fullName>
    </submittedName>
</protein>
<dbReference type="OrthoDB" id="1153238at2759"/>
<dbReference type="AlphaFoldDB" id="A0A2P5C8Q6"/>
<gene>
    <name evidence="1" type="ORF">PanWU01x14_174880</name>
</gene>
<evidence type="ECO:0000313" key="2">
    <source>
        <dbReference type="Proteomes" id="UP000237105"/>
    </source>
</evidence>
<dbReference type="SUPFAM" id="SSF47616">
    <property type="entry name" value="GST C-terminal domain-like"/>
    <property type="match status" value="1"/>
</dbReference>
<dbReference type="EMBL" id="JXTB01000160">
    <property type="protein sequence ID" value="PON57371.1"/>
    <property type="molecule type" value="Genomic_DNA"/>
</dbReference>
<dbReference type="Proteomes" id="UP000237105">
    <property type="component" value="Unassembled WGS sequence"/>
</dbReference>
<dbReference type="InterPro" id="IPR045074">
    <property type="entry name" value="GST_C_Tau"/>
</dbReference>
<dbReference type="GO" id="GO:0006749">
    <property type="term" value="P:glutathione metabolic process"/>
    <property type="evidence" value="ECO:0007669"/>
    <property type="project" value="InterPro"/>
</dbReference>
<dbReference type="GO" id="GO:0004364">
    <property type="term" value="F:glutathione transferase activity"/>
    <property type="evidence" value="ECO:0007669"/>
    <property type="project" value="InterPro"/>
</dbReference>
<dbReference type="STRING" id="3476.A0A2P5C8Q6"/>
<dbReference type="Gene3D" id="1.20.1050.10">
    <property type="match status" value="1"/>
</dbReference>
<dbReference type="CDD" id="cd03185">
    <property type="entry name" value="GST_C_Tau"/>
    <property type="match status" value="1"/>
</dbReference>
<dbReference type="InterPro" id="IPR036282">
    <property type="entry name" value="Glutathione-S-Trfase_C_sf"/>
</dbReference>
<keyword evidence="1" id="KW-0808">Transferase</keyword>
<evidence type="ECO:0000313" key="1">
    <source>
        <dbReference type="EMBL" id="PON57371.1"/>
    </source>
</evidence>
<organism evidence="1 2">
    <name type="scientific">Parasponia andersonii</name>
    <name type="common">Sponia andersonii</name>
    <dbReference type="NCBI Taxonomy" id="3476"/>
    <lineage>
        <taxon>Eukaryota</taxon>
        <taxon>Viridiplantae</taxon>
        <taxon>Streptophyta</taxon>
        <taxon>Embryophyta</taxon>
        <taxon>Tracheophyta</taxon>
        <taxon>Spermatophyta</taxon>
        <taxon>Magnoliopsida</taxon>
        <taxon>eudicotyledons</taxon>
        <taxon>Gunneridae</taxon>
        <taxon>Pentapetalae</taxon>
        <taxon>rosids</taxon>
        <taxon>fabids</taxon>
        <taxon>Rosales</taxon>
        <taxon>Cannabaceae</taxon>
        <taxon>Parasponia</taxon>
    </lineage>
</organism>
<sequence>MDQVMATDGEAQVEEAKEFIEKQRVFEAGTKELFKEDGPYTNGQNLGLLDILTGATLGFYHIQEEIFGAKFLDPQTTPFLFSWVTAINEHPLIKELSPPLDKLVVLLQLFKQSRPISSSD</sequence>
<keyword evidence="2" id="KW-1185">Reference proteome</keyword>
<reference evidence="2" key="1">
    <citation type="submission" date="2016-06" db="EMBL/GenBank/DDBJ databases">
        <title>Parallel loss of symbiosis genes in relatives of nitrogen-fixing non-legume Parasponia.</title>
        <authorList>
            <person name="Van Velzen R."/>
            <person name="Holmer R."/>
            <person name="Bu F."/>
            <person name="Rutten L."/>
            <person name="Van Zeijl A."/>
            <person name="Liu W."/>
            <person name="Santuari L."/>
            <person name="Cao Q."/>
            <person name="Sharma T."/>
            <person name="Shen D."/>
            <person name="Roswanjaya Y."/>
            <person name="Wardhani T."/>
            <person name="Kalhor M.S."/>
            <person name="Jansen J."/>
            <person name="Van den Hoogen J."/>
            <person name="Gungor B."/>
            <person name="Hartog M."/>
            <person name="Hontelez J."/>
            <person name="Verver J."/>
            <person name="Yang W.-C."/>
            <person name="Schijlen E."/>
            <person name="Repin R."/>
            <person name="Schilthuizen M."/>
            <person name="Schranz E."/>
            <person name="Heidstra R."/>
            <person name="Miyata K."/>
            <person name="Fedorova E."/>
            <person name="Kohlen W."/>
            <person name="Bisseling T."/>
            <person name="Smit S."/>
            <person name="Geurts R."/>
        </authorList>
    </citation>
    <scope>NUCLEOTIDE SEQUENCE [LARGE SCALE GENOMIC DNA]</scope>
    <source>
        <strain evidence="2">cv. WU1-14</strain>
    </source>
</reference>
<name>A0A2P5C8Q6_PARAD</name>
<proteinExistence type="predicted"/>